<evidence type="ECO:0000256" key="7">
    <source>
        <dbReference type="ARBA" id="ARBA00022840"/>
    </source>
</evidence>
<dbReference type="EC" id="5.6.2.4" evidence="13 15"/>
<dbReference type="AlphaFoldDB" id="A0AAW4VWN6"/>
<dbReference type="GO" id="GO:0006310">
    <property type="term" value="P:DNA recombination"/>
    <property type="evidence" value="ECO:0007669"/>
    <property type="project" value="UniProtKB-UniRule"/>
</dbReference>
<dbReference type="Pfam" id="PF17191">
    <property type="entry name" value="RecG_wedge"/>
    <property type="match status" value="1"/>
</dbReference>
<keyword evidence="9 15" id="KW-0233">DNA recombination</keyword>
<dbReference type="PROSITE" id="PS51192">
    <property type="entry name" value="HELICASE_ATP_BIND_1"/>
    <property type="match status" value="1"/>
</dbReference>
<evidence type="ECO:0000256" key="13">
    <source>
        <dbReference type="ARBA" id="ARBA00034808"/>
    </source>
</evidence>
<dbReference type="GO" id="GO:0005524">
    <property type="term" value="F:ATP binding"/>
    <property type="evidence" value="ECO:0007669"/>
    <property type="project" value="UniProtKB-KW"/>
</dbReference>
<dbReference type="PROSITE" id="PS51194">
    <property type="entry name" value="HELICASE_CTER"/>
    <property type="match status" value="1"/>
</dbReference>
<name>A0AAW4VWN6_9FIRM</name>
<dbReference type="SUPFAM" id="SSF52540">
    <property type="entry name" value="P-loop containing nucleoside triphosphate hydrolases"/>
    <property type="match status" value="2"/>
</dbReference>
<feature type="domain" description="Helicase C-terminal" evidence="17">
    <location>
        <begin position="455"/>
        <end position="613"/>
    </location>
</feature>
<dbReference type="InterPro" id="IPR014001">
    <property type="entry name" value="Helicase_ATP-bd"/>
</dbReference>
<evidence type="ECO:0000256" key="10">
    <source>
        <dbReference type="ARBA" id="ARBA00023204"/>
    </source>
</evidence>
<keyword evidence="4 15" id="KW-0227">DNA damage</keyword>
<dbReference type="InterPro" id="IPR033454">
    <property type="entry name" value="RecG_wedge"/>
</dbReference>
<evidence type="ECO:0000256" key="2">
    <source>
        <dbReference type="ARBA" id="ARBA00017846"/>
    </source>
</evidence>
<evidence type="ECO:0000256" key="6">
    <source>
        <dbReference type="ARBA" id="ARBA00022806"/>
    </source>
</evidence>
<dbReference type="Pfam" id="PF00270">
    <property type="entry name" value="DEAD"/>
    <property type="match status" value="1"/>
</dbReference>
<sequence>MPSVDDSIQFVKGIGPKKAKLLEKLHIRTLRDALETYPRDYEDRTHITPIAEIDMEDKYAVRAVVGTEPKVNRIRKGLTLVKCTIYDETGTLNVTYFNNPYAAAQLRVGQEYVFYGKVQGFGRGRTMVSPQSEKVAPDADHPGRIVPVYPLTAGLTQRDLERVTAAALDTLTGEWPDPLPELLRAKYRLPDAVDALSAIHRPKTKDDVAQARRRMVFEELFLLCCGLQQLKERRKADSGIVFTSNGLDSFFEALPFTPTGAQRRAIMEIAADCASGRPMNRLVQGDVGSGKTVVAAGLCALAAQNGWQAAFMAPTEILAAQHAETLAPMLDKLGISCTLLTGSMTAAQKRAALAAIETGAAQVVVGTHALIQQGVQFHRLGAVIADEQHRFGVAQRAALSAKGGSPHVLVMSATPIPRTLALIMYGDLDVSVLDEIPPGRSPVETYAVGENMRKRITAFIDKQVGLGGQAYVVCPLIEDSENAETKLKSAEQHAKDLQKLLPHRRVAVLHGRMKNAEKDQIMRDFAAQKYDILVATTVIEVGVDVPNANLMVVEDADRFGLSQLHQLRGRVGRGTRQSYCVFFGADKGQVARERLRILCRTGDGFEVARADLAQRGPGDFFGQRQHGLPALHVADLAADLALMQNAREEAEALLAADPTLAGYPILLDRVQRMFAEQNDEAFN</sequence>
<protein>
    <recommendedName>
        <fullName evidence="2 15">ATP-dependent DNA helicase RecG</fullName>
        <ecNumber evidence="13 15">5.6.2.4</ecNumber>
    </recommendedName>
</protein>
<evidence type="ECO:0000256" key="11">
    <source>
        <dbReference type="ARBA" id="ARBA00023235"/>
    </source>
</evidence>
<dbReference type="PANTHER" id="PTHR47964:SF1">
    <property type="entry name" value="ATP-DEPENDENT DNA HELICASE HOMOLOG RECG, CHLOROPLASTIC"/>
    <property type="match status" value="1"/>
</dbReference>
<gene>
    <name evidence="18" type="primary">recG</name>
    <name evidence="18" type="ORF">LKD22_01990</name>
</gene>
<dbReference type="CDD" id="cd04488">
    <property type="entry name" value="RecG_wedge_OBF"/>
    <property type="match status" value="1"/>
</dbReference>
<dbReference type="GO" id="GO:0003677">
    <property type="term" value="F:DNA binding"/>
    <property type="evidence" value="ECO:0007669"/>
    <property type="project" value="UniProtKB-KW"/>
</dbReference>
<comment type="catalytic activity">
    <reaction evidence="12 15">
        <text>Couples ATP hydrolysis with the unwinding of duplex DNA by translocating in the 3'-5' direction.</text>
        <dbReference type="EC" id="5.6.2.4"/>
    </reaction>
</comment>
<evidence type="ECO:0000256" key="15">
    <source>
        <dbReference type="RuleBase" id="RU363016"/>
    </source>
</evidence>
<comment type="caution">
    <text evidence="18">The sequence shown here is derived from an EMBL/GenBank/DDBJ whole genome shotgun (WGS) entry which is preliminary data.</text>
</comment>
<accession>A0AAW4VWN6</accession>
<dbReference type="PANTHER" id="PTHR47964">
    <property type="entry name" value="ATP-DEPENDENT DNA HELICASE HOMOLOG RECG, CHLOROPLASTIC"/>
    <property type="match status" value="1"/>
</dbReference>
<evidence type="ECO:0000256" key="1">
    <source>
        <dbReference type="ARBA" id="ARBA00007504"/>
    </source>
</evidence>
<keyword evidence="8" id="KW-0238">DNA-binding</keyword>
<keyword evidence="11" id="KW-0413">Isomerase</keyword>
<evidence type="ECO:0000256" key="12">
    <source>
        <dbReference type="ARBA" id="ARBA00034617"/>
    </source>
</evidence>
<dbReference type="SMART" id="SM00487">
    <property type="entry name" value="DEXDc"/>
    <property type="match status" value="1"/>
</dbReference>
<dbReference type="EMBL" id="JAJEPX010000002">
    <property type="protein sequence ID" value="MCC2175912.1"/>
    <property type="molecule type" value="Genomic_DNA"/>
</dbReference>
<dbReference type="CDD" id="cd17992">
    <property type="entry name" value="DEXHc_RecG"/>
    <property type="match status" value="1"/>
</dbReference>
<dbReference type="GO" id="GO:0043138">
    <property type="term" value="F:3'-5' DNA helicase activity"/>
    <property type="evidence" value="ECO:0007669"/>
    <property type="project" value="UniProtKB-EC"/>
</dbReference>
<feature type="domain" description="Helicase ATP-binding" evidence="16">
    <location>
        <begin position="272"/>
        <end position="433"/>
    </location>
</feature>
<evidence type="ECO:0000256" key="3">
    <source>
        <dbReference type="ARBA" id="ARBA00022741"/>
    </source>
</evidence>
<evidence type="ECO:0000259" key="17">
    <source>
        <dbReference type="PROSITE" id="PS51194"/>
    </source>
</evidence>
<keyword evidence="6 15" id="KW-0347">Helicase</keyword>
<dbReference type="NCBIfam" id="TIGR00643">
    <property type="entry name" value="recG"/>
    <property type="match status" value="1"/>
</dbReference>
<evidence type="ECO:0000259" key="16">
    <source>
        <dbReference type="PROSITE" id="PS51192"/>
    </source>
</evidence>
<keyword evidence="10 15" id="KW-0234">DNA repair</keyword>
<dbReference type="InterPro" id="IPR047112">
    <property type="entry name" value="RecG/Mfd"/>
</dbReference>
<dbReference type="Pfam" id="PF00271">
    <property type="entry name" value="Helicase_C"/>
    <property type="match status" value="1"/>
</dbReference>
<evidence type="ECO:0000256" key="14">
    <source>
        <dbReference type="ARBA" id="ARBA00048988"/>
    </source>
</evidence>
<comment type="catalytic activity">
    <reaction evidence="14 15">
        <text>ATP + H2O = ADP + phosphate + H(+)</text>
        <dbReference type="Rhea" id="RHEA:13065"/>
        <dbReference type="ChEBI" id="CHEBI:15377"/>
        <dbReference type="ChEBI" id="CHEBI:15378"/>
        <dbReference type="ChEBI" id="CHEBI:30616"/>
        <dbReference type="ChEBI" id="CHEBI:43474"/>
        <dbReference type="ChEBI" id="CHEBI:456216"/>
        <dbReference type="EC" id="5.6.2.4"/>
    </reaction>
</comment>
<evidence type="ECO:0000256" key="5">
    <source>
        <dbReference type="ARBA" id="ARBA00022801"/>
    </source>
</evidence>
<evidence type="ECO:0000256" key="8">
    <source>
        <dbReference type="ARBA" id="ARBA00023125"/>
    </source>
</evidence>
<keyword evidence="19" id="KW-1185">Reference proteome</keyword>
<evidence type="ECO:0000313" key="19">
    <source>
        <dbReference type="Proteomes" id="UP001298753"/>
    </source>
</evidence>
<dbReference type="Gene3D" id="3.40.50.300">
    <property type="entry name" value="P-loop containing nucleotide triphosphate hydrolases"/>
    <property type="match status" value="2"/>
</dbReference>
<dbReference type="InterPro" id="IPR011545">
    <property type="entry name" value="DEAD/DEAH_box_helicase_dom"/>
</dbReference>
<dbReference type="SMART" id="SM00490">
    <property type="entry name" value="HELICc"/>
    <property type="match status" value="1"/>
</dbReference>
<dbReference type="NCBIfam" id="NF008165">
    <property type="entry name" value="PRK10917.1-3"/>
    <property type="match status" value="1"/>
</dbReference>
<dbReference type="GO" id="GO:0016787">
    <property type="term" value="F:hydrolase activity"/>
    <property type="evidence" value="ECO:0007669"/>
    <property type="project" value="UniProtKB-KW"/>
</dbReference>
<evidence type="ECO:0000313" key="18">
    <source>
        <dbReference type="EMBL" id="MCC2175912.1"/>
    </source>
</evidence>
<reference evidence="18 19" key="1">
    <citation type="submission" date="2021-10" db="EMBL/GenBank/DDBJ databases">
        <title>Anaerobic single-cell dispensing facilitates the cultivation of human gut bacteria.</title>
        <authorList>
            <person name="Afrizal A."/>
        </authorList>
    </citation>
    <scope>NUCLEOTIDE SEQUENCE [LARGE SCALE GENOMIC DNA]</scope>
    <source>
        <strain evidence="18 19">CLA-AA-H270</strain>
    </source>
</reference>
<organism evidence="18 19">
    <name type="scientific">Agathobaculum butyriciproducens</name>
    <dbReference type="NCBI Taxonomy" id="1628085"/>
    <lineage>
        <taxon>Bacteria</taxon>
        <taxon>Bacillati</taxon>
        <taxon>Bacillota</taxon>
        <taxon>Clostridia</taxon>
        <taxon>Eubacteriales</taxon>
        <taxon>Butyricicoccaceae</taxon>
        <taxon>Agathobaculum</taxon>
    </lineage>
</organism>
<evidence type="ECO:0000256" key="9">
    <source>
        <dbReference type="ARBA" id="ARBA00023172"/>
    </source>
</evidence>
<dbReference type="InterPro" id="IPR027417">
    <property type="entry name" value="P-loop_NTPase"/>
</dbReference>
<dbReference type="GO" id="GO:0006281">
    <property type="term" value="P:DNA repair"/>
    <property type="evidence" value="ECO:0007669"/>
    <property type="project" value="UniProtKB-UniRule"/>
</dbReference>
<keyword evidence="3 15" id="KW-0547">Nucleotide-binding</keyword>
<keyword evidence="7 15" id="KW-0067">ATP-binding</keyword>
<dbReference type="InterPro" id="IPR012340">
    <property type="entry name" value="NA-bd_OB-fold"/>
</dbReference>
<dbReference type="InterPro" id="IPR004609">
    <property type="entry name" value="ATP-dep_DNA_helicase_RecG"/>
</dbReference>
<dbReference type="Proteomes" id="UP001298753">
    <property type="component" value="Unassembled WGS sequence"/>
</dbReference>
<comment type="function">
    <text evidence="15">Plays a critical role in recombination and DNA repair. Helps process Holliday junction intermediates to mature products by catalyzing branch migration. Has replication fork regression activity, unwinds stalled or blocked replication forks to make a HJ that can be resolved. Has a DNA unwinding activity characteristic of a DNA helicase with 3'-5' polarity.</text>
</comment>
<dbReference type="InterPro" id="IPR001650">
    <property type="entry name" value="Helicase_C-like"/>
</dbReference>
<dbReference type="NCBIfam" id="NF008168">
    <property type="entry name" value="PRK10917.2-2"/>
    <property type="match status" value="1"/>
</dbReference>
<dbReference type="Pfam" id="PF19833">
    <property type="entry name" value="RecG_dom3_C"/>
    <property type="match status" value="1"/>
</dbReference>
<evidence type="ECO:0000256" key="4">
    <source>
        <dbReference type="ARBA" id="ARBA00022763"/>
    </source>
</evidence>
<dbReference type="Gene3D" id="2.40.50.140">
    <property type="entry name" value="Nucleic acid-binding proteins"/>
    <property type="match status" value="1"/>
</dbReference>
<dbReference type="InterPro" id="IPR045562">
    <property type="entry name" value="RecG_dom3_C"/>
</dbReference>
<keyword evidence="5 15" id="KW-0378">Hydrolase</keyword>
<proteinExistence type="inferred from homology"/>
<dbReference type="CDD" id="cd18792">
    <property type="entry name" value="SF2_C_RecG_TRCF"/>
    <property type="match status" value="1"/>
</dbReference>
<comment type="similarity">
    <text evidence="1 15">Belongs to the helicase family. RecG subfamily.</text>
</comment>
<dbReference type="SUPFAM" id="SSF50249">
    <property type="entry name" value="Nucleic acid-binding proteins"/>
    <property type="match status" value="1"/>
</dbReference>